<dbReference type="SUPFAM" id="SSF52540">
    <property type="entry name" value="P-loop containing nucleoside triphosphate hydrolases"/>
    <property type="match status" value="1"/>
</dbReference>
<evidence type="ECO:0000313" key="4">
    <source>
        <dbReference type="EMBL" id="MBH5386797.1"/>
    </source>
</evidence>
<comment type="caution">
    <text evidence="4">The sequence shown here is derived from an EMBL/GenBank/DDBJ whole genome shotgun (WGS) entry which is preliminary data.</text>
</comment>
<accession>A0ABS0P0M0</accession>
<dbReference type="Proteomes" id="UP001194539">
    <property type="component" value="Unassembled WGS sequence"/>
</dbReference>
<dbReference type="PANTHER" id="PTHR47691:SF3">
    <property type="entry name" value="HTH-TYPE TRANSCRIPTIONAL REGULATOR RV0890C-RELATED"/>
    <property type="match status" value="1"/>
</dbReference>
<dbReference type="Gene3D" id="1.10.10.10">
    <property type="entry name" value="Winged helix-like DNA-binding domain superfamily/Winged helix DNA-binding domain"/>
    <property type="match status" value="1"/>
</dbReference>
<dbReference type="Pfam" id="PF00486">
    <property type="entry name" value="Trans_reg_C"/>
    <property type="match status" value="1"/>
</dbReference>
<dbReference type="CDD" id="cd00383">
    <property type="entry name" value="trans_reg_C"/>
    <property type="match status" value="1"/>
</dbReference>
<dbReference type="SUPFAM" id="SSF46894">
    <property type="entry name" value="C-terminal effector domain of the bipartite response regulators"/>
    <property type="match status" value="1"/>
</dbReference>
<dbReference type="InterPro" id="IPR016032">
    <property type="entry name" value="Sig_transdc_resp-reg_C-effctor"/>
</dbReference>
<organism evidence="4 5">
    <name type="scientific">Bradyrhizobium diversitatis</name>
    <dbReference type="NCBI Taxonomy" id="2755406"/>
    <lineage>
        <taxon>Bacteria</taxon>
        <taxon>Pseudomonadati</taxon>
        <taxon>Pseudomonadota</taxon>
        <taxon>Alphaproteobacteria</taxon>
        <taxon>Hyphomicrobiales</taxon>
        <taxon>Nitrobacteraceae</taxon>
        <taxon>Bradyrhizobium</taxon>
    </lineage>
</organism>
<dbReference type="InterPro" id="IPR036388">
    <property type="entry name" value="WH-like_DNA-bd_sf"/>
</dbReference>
<keyword evidence="5" id="KW-1185">Reference proteome</keyword>
<dbReference type="InterPro" id="IPR001867">
    <property type="entry name" value="OmpR/PhoB-type_DNA-bd"/>
</dbReference>
<sequence length="514" mass="55976">MTADTVITQEVSAVGPPNTLPRATQANAPAQGSAAEGFFAFGPYRLFPRQRLLLKDGNALPIGNRSLEILILLAERQGEVVGKNELIARVWPGINIEEGGLRVQVVGLRKALGDGIGGARYIKTVAGRGYCLVATTGHFESTGALARGTERGQAQRLPMPLARMVGRDNDVRKVSDLLRTTRFVTVHGPGGVGKTTAAIAVAHDQLASFQGDIHFLDLAKITEPHLLPVALASSFGLTAPSSDPNAAMLEFVRDRRMLLIFDSCEHLIDAAAALIEKILREAPEIRVLATSRETLQADGEHVYRLSGLECPSIEDEQSAERLFSHPALNLFINKVAASGHQFELTESDAQIVAKICRRLDGLALAINLAATRVPTLGLSQIVGSLETNTWLFWQGHRTALPRHQTMAASIDWSYNLLDEDEKAVLHHLSAYRESFTLDAACEAARQVLLTPFDDLLVIDKLVTKSLIEAGEGLARYRLLNSIRSYALERRDTAVSLKEPRRTSWAPLASMSPNK</sequence>
<dbReference type="SMART" id="SM00862">
    <property type="entry name" value="Trans_reg_C"/>
    <property type="match status" value="1"/>
</dbReference>
<dbReference type="RefSeq" id="WP_197966059.1">
    <property type="nucleotide sequence ID" value="NZ_JACEGD010000009.1"/>
</dbReference>
<dbReference type="EMBL" id="JACEGD010000009">
    <property type="protein sequence ID" value="MBH5386797.1"/>
    <property type="molecule type" value="Genomic_DNA"/>
</dbReference>
<evidence type="ECO:0000256" key="2">
    <source>
        <dbReference type="PROSITE-ProRule" id="PRU01091"/>
    </source>
</evidence>
<feature type="DNA-binding region" description="OmpR/PhoB-type" evidence="2">
    <location>
        <begin position="36"/>
        <end position="134"/>
    </location>
</feature>
<dbReference type="PRINTS" id="PR00364">
    <property type="entry name" value="DISEASERSIST"/>
</dbReference>
<evidence type="ECO:0000259" key="3">
    <source>
        <dbReference type="PROSITE" id="PS51755"/>
    </source>
</evidence>
<feature type="domain" description="OmpR/PhoB-type" evidence="3">
    <location>
        <begin position="36"/>
        <end position="134"/>
    </location>
</feature>
<reference evidence="4 5" key="1">
    <citation type="submission" date="2020-07" db="EMBL/GenBank/DDBJ databases">
        <title>Bradyrhizobium diversity isolated from nodules of indigenous legumes of Western Australia.</title>
        <authorList>
            <person name="Klepa M.S."/>
        </authorList>
    </citation>
    <scope>NUCLEOTIDE SEQUENCE [LARGE SCALE GENOMIC DNA]</scope>
    <source>
        <strain evidence="4 5">CNPSo 4019</strain>
    </source>
</reference>
<evidence type="ECO:0000256" key="1">
    <source>
        <dbReference type="ARBA" id="ARBA00023125"/>
    </source>
</evidence>
<dbReference type="InterPro" id="IPR027417">
    <property type="entry name" value="P-loop_NTPase"/>
</dbReference>
<dbReference type="Gene3D" id="3.40.50.300">
    <property type="entry name" value="P-loop containing nucleotide triphosphate hydrolases"/>
    <property type="match status" value="1"/>
</dbReference>
<gene>
    <name evidence="4" type="ORF">H1B27_10955</name>
</gene>
<proteinExistence type="predicted"/>
<protein>
    <submittedName>
        <fullName evidence="4">Helix-turn-helix transcriptional regulator</fullName>
    </submittedName>
</protein>
<keyword evidence="1 2" id="KW-0238">DNA-binding</keyword>
<dbReference type="PROSITE" id="PS51755">
    <property type="entry name" value="OMPR_PHOB"/>
    <property type="match status" value="1"/>
</dbReference>
<evidence type="ECO:0000313" key="5">
    <source>
        <dbReference type="Proteomes" id="UP001194539"/>
    </source>
</evidence>
<name>A0ABS0P0M0_9BRAD</name>
<dbReference type="PANTHER" id="PTHR47691">
    <property type="entry name" value="REGULATOR-RELATED"/>
    <property type="match status" value="1"/>
</dbReference>